<evidence type="ECO:0000313" key="2">
    <source>
        <dbReference type="Proteomes" id="UP001341840"/>
    </source>
</evidence>
<sequence>MGPIIEPPLAAPDQETIILSQMSPHFTGVFVNSNHTMDPFVPVPEQSNPQVVNTNNKEIEELESMIKGSRRAVVEARKLCPMATNRGLSRYEMFFEGGFYHIDKPVCHYQLNQFSLNIPSELRQLHSPTTQPTLPLLMVKIGSLLFDFVTRIPRGKTES</sequence>
<accession>A0ABU6WDW8</accession>
<dbReference type="EMBL" id="JASCZI010181495">
    <property type="protein sequence ID" value="MED6184024.1"/>
    <property type="molecule type" value="Genomic_DNA"/>
</dbReference>
<evidence type="ECO:0000313" key="1">
    <source>
        <dbReference type="EMBL" id="MED6184024.1"/>
    </source>
</evidence>
<keyword evidence="2" id="KW-1185">Reference proteome</keyword>
<name>A0ABU6WDW8_9FABA</name>
<gene>
    <name evidence="1" type="ORF">PIB30_043357</name>
</gene>
<protein>
    <submittedName>
        <fullName evidence="1">Uncharacterized protein</fullName>
    </submittedName>
</protein>
<proteinExistence type="predicted"/>
<organism evidence="1 2">
    <name type="scientific">Stylosanthes scabra</name>
    <dbReference type="NCBI Taxonomy" id="79078"/>
    <lineage>
        <taxon>Eukaryota</taxon>
        <taxon>Viridiplantae</taxon>
        <taxon>Streptophyta</taxon>
        <taxon>Embryophyta</taxon>
        <taxon>Tracheophyta</taxon>
        <taxon>Spermatophyta</taxon>
        <taxon>Magnoliopsida</taxon>
        <taxon>eudicotyledons</taxon>
        <taxon>Gunneridae</taxon>
        <taxon>Pentapetalae</taxon>
        <taxon>rosids</taxon>
        <taxon>fabids</taxon>
        <taxon>Fabales</taxon>
        <taxon>Fabaceae</taxon>
        <taxon>Papilionoideae</taxon>
        <taxon>50 kb inversion clade</taxon>
        <taxon>dalbergioids sensu lato</taxon>
        <taxon>Dalbergieae</taxon>
        <taxon>Pterocarpus clade</taxon>
        <taxon>Stylosanthes</taxon>
    </lineage>
</organism>
<dbReference type="Proteomes" id="UP001341840">
    <property type="component" value="Unassembled WGS sequence"/>
</dbReference>
<reference evidence="1 2" key="1">
    <citation type="journal article" date="2023" name="Plants (Basel)">
        <title>Bridging the Gap: Combining Genomics and Transcriptomics Approaches to Understand Stylosanthes scabra, an Orphan Legume from the Brazilian Caatinga.</title>
        <authorList>
            <person name="Ferreira-Neto J.R.C."/>
            <person name="da Silva M.D."/>
            <person name="Binneck E."/>
            <person name="de Melo N.F."/>
            <person name="da Silva R.H."/>
            <person name="de Melo A.L.T.M."/>
            <person name="Pandolfi V."/>
            <person name="Bustamante F.O."/>
            <person name="Brasileiro-Vidal A.C."/>
            <person name="Benko-Iseppon A.M."/>
        </authorList>
    </citation>
    <scope>NUCLEOTIDE SEQUENCE [LARGE SCALE GENOMIC DNA]</scope>
    <source>
        <tissue evidence="1">Leaves</tissue>
    </source>
</reference>
<comment type="caution">
    <text evidence="1">The sequence shown here is derived from an EMBL/GenBank/DDBJ whole genome shotgun (WGS) entry which is preliminary data.</text>
</comment>